<protein>
    <submittedName>
        <fullName evidence="1">Hypp4713 protein</fullName>
    </submittedName>
</protein>
<gene>
    <name evidence="1" type="primary">Hypp4713</name>
    <name evidence="1" type="ORF">BLAG_LOCUS23680</name>
</gene>
<keyword evidence="2" id="KW-1185">Reference proteome</keyword>
<proteinExistence type="predicted"/>
<dbReference type="AlphaFoldDB" id="A0A8K0F2I9"/>
<dbReference type="OrthoDB" id="10631839at2759"/>
<dbReference type="Proteomes" id="UP000838412">
    <property type="component" value="Chromosome 8"/>
</dbReference>
<evidence type="ECO:0000313" key="1">
    <source>
        <dbReference type="EMBL" id="CAH1271825.1"/>
    </source>
</evidence>
<organism evidence="1 2">
    <name type="scientific">Branchiostoma lanceolatum</name>
    <name type="common">Common lancelet</name>
    <name type="synonym">Amphioxus lanceolatum</name>
    <dbReference type="NCBI Taxonomy" id="7740"/>
    <lineage>
        <taxon>Eukaryota</taxon>
        <taxon>Metazoa</taxon>
        <taxon>Chordata</taxon>
        <taxon>Cephalochordata</taxon>
        <taxon>Leptocardii</taxon>
        <taxon>Amphioxiformes</taxon>
        <taxon>Branchiostomatidae</taxon>
        <taxon>Branchiostoma</taxon>
    </lineage>
</organism>
<accession>A0A8K0F2I9</accession>
<sequence length="101" mass="11028">MDLTTSKRAEVFDTRVPYIDIGHPVVCFCQVMTSRAEQVSHAGLVGYIDPKLSRLASNNKFAVRIKLSWISPFLRLGDLIGQGDCRRCADIEGLSGGIASS</sequence>
<dbReference type="EMBL" id="OV696693">
    <property type="protein sequence ID" value="CAH1271825.1"/>
    <property type="molecule type" value="Genomic_DNA"/>
</dbReference>
<reference evidence="1" key="1">
    <citation type="submission" date="2022-01" db="EMBL/GenBank/DDBJ databases">
        <authorList>
            <person name="Braso-Vives M."/>
        </authorList>
    </citation>
    <scope>NUCLEOTIDE SEQUENCE</scope>
</reference>
<evidence type="ECO:0000313" key="2">
    <source>
        <dbReference type="Proteomes" id="UP000838412"/>
    </source>
</evidence>
<name>A0A8K0F2I9_BRALA</name>